<keyword evidence="2" id="KW-0472">Membrane</keyword>
<keyword evidence="2" id="KW-0812">Transmembrane</keyword>
<dbReference type="InterPro" id="IPR011123">
    <property type="entry name" value="Y_Y_Y"/>
</dbReference>
<evidence type="ECO:0000256" key="2">
    <source>
        <dbReference type="SAM" id="Phobius"/>
    </source>
</evidence>
<keyword evidence="3" id="KW-0732">Signal</keyword>
<sequence>MKLVLKLSFFYCFLSCFHFFAQELPPVTNFFPKEYKGEKQNWAITQDSEKTIYIANNKGLLTYNGASWKLYNSPNETIIRSVKVIKDKVFTGCYMEFGYWKKNELDELEYTSLSETLKDTLIEDEQFWNILSFEDKVVFQSLNRIYIYDVLSNEFNILGSNESITKTYQTKNTIYFQKTNLGLFKIEKGKGVLVSGNIVLKENRIINVFQKNEDLLILLENKGFYLLAKNELTEWKTSLNFTFNNANVYNAIQLKNGNFALGTISNGFILLDSQGELLYQLNRKKGLNNNTILSLYEDVDEDIWLGLDNGISLVNEESPFTIFNDFIGNLGSIYTSTIFNDHLYLGTNQGLFFKDLNGSDDFKLVSGTEGQVWSLRVIDEVLFCGHNLGTFTINDGIANQVSNIEGTWDFKKINDSLVLQGNYDGLYVLKKDNQLWSLRNKIEGFNISSKQFEILKNRQVFVNHEYKGVYELNINSDYTSTNKIQKDTINLGVHSSIASYQNKLYLAYKKGIFGYEEDTSSFIKDTILSKVYKDDFISGKLVIQDNEMWAFTKSSLVQVTPSKLSNGIEIRKIPLDNIKRNSVVGYENILKIEKDKYLLCSSSGYIIINTSKVPKKEFDITLNKVLLKDNQLDIKVKGIFKNHENNLTFTYNVAEFDKFFLPEYQYQLKGLENKWSQWSTSFSKTFESLPYGSYTFLVRGRVGNKMSKNEASYSFEIKKPWYASNLMLVVYTITFILFSVAMHVMYRRYYKKQQRRIIQENQKELKIAQIENEKEIIRIRNEKLRQDFKDKSKELASSIMSVVKKNELLTAIKNQIVKVDNKNLKPVIDLIDQSLKDNDDWEFFQEAFNNADSEFLKRLKSLHPNLSPNDLKLCAYLRLNLSSKEIAPLFNISVRSVEIKRYRLRKKMNLQHENNLVDYILNL</sequence>
<keyword evidence="6" id="KW-1185">Reference proteome</keyword>
<comment type="caution">
    <text evidence="5">The sequence shown here is derived from an EMBL/GenBank/DDBJ whole genome shotgun (WGS) entry which is preliminary data.</text>
</comment>
<proteinExistence type="predicted"/>
<dbReference type="Pfam" id="PF07495">
    <property type="entry name" value="Y_Y_Y"/>
    <property type="match status" value="1"/>
</dbReference>
<evidence type="ECO:0000313" key="5">
    <source>
        <dbReference type="EMBL" id="CAL2104556.1"/>
    </source>
</evidence>
<keyword evidence="2" id="KW-1133">Transmembrane helix</keyword>
<dbReference type="InterPro" id="IPR016032">
    <property type="entry name" value="Sig_transdc_resp-reg_C-effctor"/>
</dbReference>
<feature type="coiled-coil region" evidence="1">
    <location>
        <begin position="751"/>
        <end position="787"/>
    </location>
</feature>
<dbReference type="EMBL" id="CAXJIO010000017">
    <property type="protein sequence ID" value="CAL2104556.1"/>
    <property type="molecule type" value="Genomic_DNA"/>
</dbReference>
<organism evidence="5 6">
    <name type="scientific">Tenacibaculum polynesiense</name>
    <dbReference type="NCBI Taxonomy" id="3137857"/>
    <lineage>
        <taxon>Bacteria</taxon>
        <taxon>Pseudomonadati</taxon>
        <taxon>Bacteroidota</taxon>
        <taxon>Flavobacteriia</taxon>
        <taxon>Flavobacteriales</taxon>
        <taxon>Flavobacteriaceae</taxon>
        <taxon>Tenacibaculum</taxon>
    </lineage>
</organism>
<feature type="transmembrane region" description="Helical" evidence="2">
    <location>
        <begin position="721"/>
        <end position="746"/>
    </location>
</feature>
<feature type="signal peptide" evidence="3">
    <location>
        <begin position="1"/>
        <end position="21"/>
    </location>
</feature>
<reference evidence="5 6" key="1">
    <citation type="submission" date="2024-05" db="EMBL/GenBank/DDBJ databases">
        <authorList>
            <person name="Duchaud E."/>
        </authorList>
    </citation>
    <scope>NUCLEOTIDE SEQUENCE [LARGE SCALE GENOMIC DNA]</scope>
    <source>
        <strain evidence="5">Ena-SAMPLE-TAB-13-05-2024-13:56:06:370-140308</strain>
    </source>
</reference>
<dbReference type="Gene3D" id="1.10.10.10">
    <property type="entry name" value="Winged helix-like DNA-binding domain superfamily/Winged helix DNA-binding domain"/>
    <property type="match status" value="1"/>
</dbReference>
<protein>
    <submittedName>
        <fullName evidence="5">AraC family transcriptional regulator, chitin signaling transcriptional activator</fullName>
    </submittedName>
</protein>
<dbReference type="SUPFAM" id="SSF46894">
    <property type="entry name" value="C-terminal effector domain of the bipartite response regulators"/>
    <property type="match status" value="1"/>
</dbReference>
<dbReference type="InterPro" id="IPR015943">
    <property type="entry name" value="WD40/YVTN_repeat-like_dom_sf"/>
</dbReference>
<dbReference type="SMART" id="SM00421">
    <property type="entry name" value="HTH_LUXR"/>
    <property type="match status" value="1"/>
</dbReference>
<evidence type="ECO:0000259" key="4">
    <source>
        <dbReference type="SMART" id="SM00421"/>
    </source>
</evidence>
<gene>
    <name evidence="5" type="ORF">T190423A01A_80093</name>
</gene>
<evidence type="ECO:0000256" key="1">
    <source>
        <dbReference type="SAM" id="Coils"/>
    </source>
</evidence>
<evidence type="ECO:0000313" key="6">
    <source>
        <dbReference type="Proteomes" id="UP001497527"/>
    </source>
</evidence>
<dbReference type="InterPro" id="IPR013783">
    <property type="entry name" value="Ig-like_fold"/>
</dbReference>
<dbReference type="InterPro" id="IPR000792">
    <property type="entry name" value="Tscrpt_reg_LuxR_C"/>
</dbReference>
<keyword evidence="1" id="KW-0175">Coiled coil</keyword>
<dbReference type="RefSeq" id="WP_348718837.1">
    <property type="nucleotide sequence ID" value="NZ_CAXJIO010000017.1"/>
</dbReference>
<evidence type="ECO:0000256" key="3">
    <source>
        <dbReference type="SAM" id="SignalP"/>
    </source>
</evidence>
<dbReference type="Gene3D" id="2.60.40.10">
    <property type="entry name" value="Immunoglobulins"/>
    <property type="match status" value="1"/>
</dbReference>
<dbReference type="Gene3D" id="2.130.10.10">
    <property type="entry name" value="YVTN repeat-like/Quinoprotein amine dehydrogenase"/>
    <property type="match status" value="1"/>
</dbReference>
<dbReference type="Proteomes" id="UP001497527">
    <property type="component" value="Unassembled WGS sequence"/>
</dbReference>
<name>A0ABP1F4M5_9FLAO</name>
<feature type="chain" id="PRO_5045278609" evidence="3">
    <location>
        <begin position="22"/>
        <end position="923"/>
    </location>
</feature>
<dbReference type="InterPro" id="IPR036388">
    <property type="entry name" value="WH-like_DNA-bd_sf"/>
</dbReference>
<accession>A0ABP1F4M5</accession>
<feature type="domain" description="HTH luxR-type" evidence="4">
    <location>
        <begin position="863"/>
        <end position="920"/>
    </location>
</feature>